<name>A0A4Q1KC20_9FLAO</name>
<evidence type="ECO:0000313" key="2">
    <source>
        <dbReference type="Proteomes" id="UP000289857"/>
    </source>
</evidence>
<accession>A0A4Q1KC20</accession>
<proteinExistence type="predicted"/>
<comment type="caution">
    <text evidence="1">The sequence shown here is derived from an EMBL/GenBank/DDBJ whole genome shotgun (WGS) entry which is preliminary data.</text>
</comment>
<dbReference type="OrthoDB" id="5735516at2"/>
<protein>
    <recommendedName>
        <fullName evidence="3">Peptidase E</fullName>
    </recommendedName>
</protein>
<dbReference type="RefSeq" id="WP_129459929.1">
    <property type="nucleotide sequence ID" value="NZ_SBKN01000001.1"/>
</dbReference>
<organism evidence="1 2">
    <name type="scientific">Flavobacterium stagni</name>
    <dbReference type="NCBI Taxonomy" id="2506421"/>
    <lineage>
        <taxon>Bacteria</taxon>
        <taxon>Pseudomonadati</taxon>
        <taxon>Bacteroidota</taxon>
        <taxon>Flavobacteriia</taxon>
        <taxon>Flavobacteriales</taxon>
        <taxon>Flavobacteriaceae</taxon>
        <taxon>Flavobacterium</taxon>
    </lineage>
</organism>
<dbReference type="EMBL" id="SBKN01000001">
    <property type="protein sequence ID" value="RXR23964.1"/>
    <property type="molecule type" value="Genomic_DNA"/>
</dbReference>
<dbReference type="InterPro" id="IPR046525">
    <property type="entry name" value="DUF6702"/>
</dbReference>
<evidence type="ECO:0000313" key="1">
    <source>
        <dbReference type="EMBL" id="RXR23964.1"/>
    </source>
</evidence>
<keyword evidence="2" id="KW-1185">Reference proteome</keyword>
<evidence type="ECO:0008006" key="3">
    <source>
        <dbReference type="Google" id="ProtNLM"/>
    </source>
</evidence>
<reference evidence="2" key="1">
    <citation type="submission" date="2019-01" db="EMBL/GenBank/DDBJ databases">
        <title>Cytophagaceae bacterium strain CAR-16.</title>
        <authorList>
            <person name="Chen W.-M."/>
        </authorList>
    </citation>
    <scope>NUCLEOTIDE SEQUENCE [LARGE SCALE GENOMIC DNA]</scope>
    <source>
        <strain evidence="2">WWJ-16</strain>
    </source>
</reference>
<dbReference type="Pfam" id="PF20420">
    <property type="entry name" value="DUF6702"/>
    <property type="match status" value="1"/>
</dbReference>
<dbReference type="AlphaFoldDB" id="A0A4Q1KC20"/>
<dbReference type="Proteomes" id="UP000289857">
    <property type="component" value="Unassembled WGS sequence"/>
</dbReference>
<gene>
    <name evidence="1" type="ORF">EQG61_00555</name>
</gene>
<sequence length="164" mass="18842">MKKNNVLFLLVWVLCSSFTLHKFYMAIYQVNHNVAKKRLEITARIFVDDLNSALDKKYKTKHFLGTDKQSSTDTEDLKKYLLDQLKITVNHQGKPITFKSSELDGNVLVCYLNCADVAKVTQIEVSNTILTEVFDEQENMMHFQFNGGKQTLVLDAEKTKGMLK</sequence>